<evidence type="ECO:0000313" key="3">
    <source>
        <dbReference type="Proteomes" id="UP000646738"/>
    </source>
</evidence>
<gene>
    <name evidence="2" type="ORF">Srubr_24370</name>
</gene>
<accession>A0ABQ3R9S0</accession>
<reference evidence="3" key="1">
    <citation type="submission" date="2023-07" db="EMBL/GenBank/DDBJ databases">
        <title>Whole genome shotgun sequence of Streptomyces achromogenes subsp. rubradiris NBRC 14000.</title>
        <authorList>
            <person name="Komaki H."/>
            <person name="Tamura T."/>
        </authorList>
    </citation>
    <scope>NUCLEOTIDE SEQUENCE [LARGE SCALE GENOMIC DNA]</scope>
    <source>
        <strain evidence="3">NBRC 14000</strain>
    </source>
</reference>
<feature type="region of interest" description="Disordered" evidence="1">
    <location>
        <begin position="1"/>
        <end position="52"/>
    </location>
</feature>
<name>A0ABQ3R9S0_STRRR</name>
<organism evidence="2 3">
    <name type="scientific">Streptomyces rubradiris</name>
    <name type="common">Streptomyces achromogenes subsp. rubradiris</name>
    <dbReference type="NCBI Taxonomy" id="285531"/>
    <lineage>
        <taxon>Bacteria</taxon>
        <taxon>Bacillati</taxon>
        <taxon>Actinomycetota</taxon>
        <taxon>Actinomycetes</taxon>
        <taxon>Kitasatosporales</taxon>
        <taxon>Streptomycetaceae</taxon>
        <taxon>Streptomyces</taxon>
    </lineage>
</organism>
<keyword evidence="3" id="KW-1185">Reference proteome</keyword>
<protein>
    <submittedName>
        <fullName evidence="2">Uncharacterized protein</fullName>
    </submittedName>
</protein>
<dbReference type="EMBL" id="BNEA01000007">
    <property type="protein sequence ID" value="GHI52591.1"/>
    <property type="molecule type" value="Genomic_DNA"/>
</dbReference>
<sequence length="52" mass="4919">MSPASADGGIPPADGVARVPQPAGGAGTGESGTRTGRAVRPDGGTDRAGEDD</sequence>
<comment type="caution">
    <text evidence="2">The sequence shown here is derived from an EMBL/GenBank/DDBJ whole genome shotgun (WGS) entry which is preliminary data.</text>
</comment>
<evidence type="ECO:0000313" key="2">
    <source>
        <dbReference type="EMBL" id="GHI52591.1"/>
    </source>
</evidence>
<feature type="compositionally biased region" description="Basic and acidic residues" evidence="1">
    <location>
        <begin position="39"/>
        <end position="52"/>
    </location>
</feature>
<evidence type="ECO:0000256" key="1">
    <source>
        <dbReference type="SAM" id="MobiDB-lite"/>
    </source>
</evidence>
<dbReference type="Proteomes" id="UP000646738">
    <property type="component" value="Unassembled WGS sequence"/>
</dbReference>
<proteinExistence type="predicted"/>